<evidence type="ECO:0000313" key="9">
    <source>
        <dbReference type="Proteomes" id="UP000238007"/>
    </source>
</evidence>
<dbReference type="EC" id="3.2.1.52" evidence="3"/>
<accession>A0A2T0VXH5</accession>
<keyword evidence="4" id="KW-0378">Hydrolase</keyword>
<dbReference type="Gene3D" id="3.30.379.10">
    <property type="entry name" value="Chitobiase/beta-hexosaminidase domain 2-like"/>
    <property type="match status" value="1"/>
</dbReference>
<evidence type="ECO:0000259" key="7">
    <source>
        <dbReference type="Pfam" id="PF00728"/>
    </source>
</evidence>
<gene>
    <name evidence="8" type="ORF">CLV80_10731</name>
</gene>
<dbReference type="InterPro" id="IPR017853">
    <property type="entry name" value="GH"/>
</dbReference>
<dbReference type="GO" id="GO:0030203">
    <property type="term" value="P:glycosaminoglycan metabolic process"/>
    <property type="evidence" value="ECO:0007669"/>
    <property type="project" value="TreeGrafter"/>
</dbReference>
<sequence>MTYFLENTWHPEPGPEGTWTVNLTNLSDTPLTDFKLSLTSITRIMPTHLLTGAKFLRRDANYHEFAPLDDAVIAPGASWTFSVTGINRSPFHRNDAAKTAWVTYADGTHAKVHVGDLMHDGQAPVRPAPRLPEGRLTLPFALLPWPNEIDATAGDAPIILHVSENMSIADRRLVVSIDALHGRLFPTAQRIFQLSPTLGSRGLRFKHDKSIKEEGYHIDFGDEITIISGSETGQRYGLIALAQMLHGASIDHAFSFPQTGSIVDAPRYDWRGCHLDVSRHFWTYDEVLRVVDILAWHKMNTFHWHLTDDEGWRAEILAYPELTQTGATRGADVPTMLPQLGDGHEKRHGYYTQDQMRSVVAHAQSLGIDVMPEIETPGHAAAVLAALPALVDPDEPPNSYYPVQGYFNNALNPAIPETFTVLERVFDEIAAIFPSKYIHIGGDEVANNAWLTSPKAQELMAKEGLAGTFELQSWFLRKVKAMLTARGKVMVGWNEIAHGGGVPPEDTLLMAWENPTVGIELAAQGYDVVMTPGQAYYLDMVQGADWLENGAGWAGPVPPEQSYTYEAEGDFPADLRSKMRGVQACIWCEHFTTKQWFNDLVFPRLGAVAEAAWTQKDQKDWLRFARQVRLHPEL</sequence>
<evidence type="ECO:0000313" key="8">
    <source>
        <dbReference type="EMBL" id="PRY76854.1"/>
    </source>
</evidence>
<dbReference type="PRINTS" id="PR00738">
    <property type="entry name" value="GLHYDRLASE20"/>
</dbReference>
<proteinExistence type="inferred from homology"/>
<dbReference type="GO" id="GO:0016020">
    <property type="term" value="C:membrane"/>
    <property type="evidence" value="ECO:0007669"/>
    <property type="project" value="TreeGrafter"/>
</dbReference>
<reference evidence="8 9" key="1">
    <citation type="submission" date="2018-03" db="EMBL/GenBank/DDBJ databases">
        <title>Genomic Encyclopedia of Archaeal and Bacterial Type Strains, Phase II (KMG-II): from individual species to whole genera.</title>
        <authorList>
            <person name="Goeker M."/>
        </authorList>
    </citation>
    <scope>NUCLEOTIDE SEQUENCE [LARGE SCALE GENOMIC DNA]</scope>
    <source>
        <strain evidence="8 9">DSM 101533</strain>
    </source>
</reference>
<keyword evidence="9" id="KW-1185">Reference proteome</keyword>
<dbReference type="GO" id="GO:0005975">
    <property type="term" value="P:carbohydrate metabolic process"/>
    <property type="evidence" value="ECO:0007669"/>
    <property type="project" value="InterPro"/>
</dbReference>
<feature type="active site" description="Proton donor" evidence="6">
    <location>
        <position position="444"/>
    </location>
</feature>
<comment type="catalytic activity">
    <reaction evidence="1">
        <text>Hydrolysis of terminal non-reducing N-acetyl-D-hexosamine residues in N-acetyl-beta-D-hexosaminides.</text>
        <dbReference type="EC" id="3.2.1.52"/>
    </reaction>
</comment>
<comment type="similarity">
    <text evidence="2">Belongs to the glycosyl hydrolase 20 family.</text>
</comment>
<dbReference type="PANTHER" id="PTHR22600:SF57">
    <property type="entry name" value="BETA-N-ACETYLHEXOSAMINIDASE"/>
    <property type="match status" value="1"/>
</dbReference>
<evidence type="ECO:0000256" key="6">
    <source>
        <dbReference type="PIRSR" id="PIRSR625705-1"/>
    </source>
</evidence>
<comment type="caution">
    <text evidence="8">The sequence shown here is derived from an EMBL/GenBank/DDBJ whole genome shotgun (WGS) entry which is preliminary data.</text>
</comment>
<dbReference type="GO" id="GO:0004563">
    <property type="term" value="F:beta-N-acetylhexosaminidase activity"/>
    <property type="evidence" value="ECO:0007669"/>
    <property type="project" value="UniProtKB-EC"/>
</dbReference>
<feature type="domain" description="Glycoside hydrolase family 20 catalytic" evidence="7">
    <location>
        <begin position="268"/>
        <end position="615"/>
    </location>
</feature>
<organism evidence="8 9">
    <name type="scientific">Yoonia maritima</name>
    <dbReference type="NCBI Taxonomy" id="1435347"/>
    <lineage>
        <taxon>Bacteria</taxon>
        <taxon>Pseudomonadati</taxon>
        <taxon>Pseudomonadota</taxon>
        <taxon>Alphaproteobacteria</taxon>
        <taxon>Rhodobacterales</taxon>
        <taxon>Paracoccaceae</taxon>
        <taxon>Yoonia</taxon>
    </lineage>
</organism>
<dbReference type="CDD" id="cd06563">
    <property type="entry name" value="GH20_chitobiase-like"/>
    <property type="match status" value="1"/>
</dbReference>
<dbReference type="PANTHER" id="PTHR22600">
    <property type="entry name" value="BETA-HEXOSAMINIDASE"/>
    <property type="match status" value="1"/>
</dbReference>
<dbReference type="EMBL" id="PVTP01000007">
    <property type="protein sequence ID" value="PRY76854.1"/>
    <property type="molecule type" value="Genomic_DNA"/>
</dbReference>
<evidence type="ECO:0000256" key="2">
    <source>
        <dbReference type="ARBA" id="ARBA00006285"/>
    </source>
</evidence>
<name>A0A2T0VXH5_9RHOB</name>
<dbReference type="RefSeq" id="WP_106358031.1">
    <property type="nucleotide sequence ID" value="NZ_PVTP01000007.1"/>
</dbReference>
<dbReference type="InterPro" id="IPR029018">
    <property type="entry name" value="Hex-like_dom2"/>
</dbReference>
<dbReference type="AlphaFoldDB" id="A0A2T0VXH5"/>
<dbReference type="InterPro" id="IPR025705">
    <property type="entry name" value="Beta_hexosaminidase_sua/sub"/>
</dbReference>
<dbReference type="Pfam" id="PF00728">
    <property type="entry name" value="Glyco_hydro_20"/>
    <property type="match status" value="1"/>
</dbReference>
<evidence type="ECO:0000256" key="1">
    <source>
        <dbReference type="ARBA" id="ARBA00001231"/>
    </source>
</evidence>
<evidence type="ECO:0000256" key="4">
    <source>
        <dbReference type="ARBA" id="ARBA00022801"/>
    </source>
</evidence>
<dbReference type="Proteomes" id="UP000238007">
    <property type="component" value="Unassembled WGS sequence"/>
</dbReference>
<evidence type="ECO:0000256" key="3">
    <source>
        <dbReference type="ARBA" id="ARBA00012663"/>
    </source>
</evidence>
<dbReference type="SUPFAM" id="SSF51445">
    <property type="entry name" value="(Trans)glycosidases"/>
    <property type="match status" value="1"/>
</dbReference>
<dbReference type="OrthoDB" id="9763537at2"/>
<protein>
    <recommendedName>
        <fullName evidence="3">beta-N-acetylhexosaminidase</fullName>
        <ecNumber evidence="3">3.2.1.52</ecNumber>
    </recommendedName>
    <alternativeName>
        <fullName evidence="5">Beta-N-acetylhexosaminidase</fullName>
    </alternativeName>
</protein>
<evidence type="ECO:0000256" key="5">
    <source>
        <dbReference type="ARBA" id="ARBA00030512"/>
    </source>
</evidence>
<dbReference type="Gene3D" id="3.20.20.80">
    <property type="entry name" value="Glycosidases"/>
    <property type="match status" value="1"/>
</dbReference>
<dbReference type="SUPFAM" id="SSF55545">
    <property type="entry name" value="beta-N-acetylhexosaminidase-like domain"/>
    <property type="match status" value="1"/>
</dbReference>
<dbReference type="InterPro" id="IPR015883">
    <property type="entry name" value="Glyco_hydro_20_cat"/>
</dbReference>